<feature type="transmembrane region" description="Helical" evidence="1">
    <location>
        <begin position="6"/>
        <end position="29"/>
    </location>
</feature>
<keyword evidence="1" id="KW-0812">Transmembrane</keyword>
<keyword evidence="1" id="KW-1133">Transmembrane helix</keyword>
<reference evidence="2 3" key="1">
    <citation type="submission" date="2023-01" db="EMBL/GenBank/DDBJ databases">
        <authorList>
            <person name="Kreplak J."/>
        </authorList>
    </citation>
    <scope>NUCLEOTIDE SEQUENCE [LARGE SCALE GENOMIC DNA]</scope>
</reference>
<evidence type="ECO:0000313" key="2">
    <source>
        <dbReference type="EMBL" id="CAI8599284.1"/>
    </source>
</evidence>
<feature type="transmembrane region" description="Helical" evidence="1">
    <location>
        <begin position="96"/>
        <end position="116"/>
    </location>
</feature>
<name>A0AAV0ZNC1_VICFA</name>
<organism evidence="2 3">
    <name type="scientific">Vicia faba</name>
    <name type="common">Broad bean</name>
    <name type="synonym">Faba vulgaris</name>
    <dbReference type="NCBI Taxonomy" id="3906"/>
    <lineage>
        <taxon>Eukaryota</taxon>
        <taxon>Viridiplantae</taxon>
        <taxon>Streptophyta</taxon>
        <taxon>Embryophyta</taxon>
        <taxon>Tracheophyta</taxon>
        <taxon>Spermatophyta</taxon>
        <taxon>Magnoliopsida</taxon>
        <taxon>eudicotyledons</taxon>
        <taxon>Gunneridae</taxon>
        <taxon>Pentapetalae</taxon>
        <taxon>rosids</taxon>
        <taxon>fabids</taxon>
        <taxon>Fabales</taxon>
        <taxon>Fabaceae</taxon>
        <taxon>Papilionoideae</taxon>
        <taxon>50 kb inversion clade</taxon>
        <taxon>NPAAA clade</taxon>
        <taxon>Hologalegina</taxon>
        <taxon>IRL clade</taxon>
        <taxon>Fabeae</taxon>
        <taxon>Vicia</taxon>
    </lineage>
</organism>
<gene>
    <name evidence="2" type="ORF">VFH_II167800</name>
</gene>
<evidence type="ECO:0000313" key="3">
    <source>
        <dbReference type="Proteomes" id="UP001157006"/>
    </source>
</evidence>
<dbReference type="Proteomes" id="UP001157006">
    <property type="component" value="Chromosome 2"/>
</dbReference>
<sequence length="117" mass="13099">MDWMNFILMDLIATPSYLGVFTSVPYNLLHHMRATPSVNFFQPHSTPCSRPSLLSAQTTTQTHNNPRPTILLAAIMSTTETTTQQSSEVLAVTTSYFETWVITFIIIFIISLISSLS</sequence>
<protein>
    <submittedName>
        <fullName evidence="2">Uncharacterized protein</fullName>
    </submittedName>
</protein>
<dbReference type="EMBL" id="OX451737">
    <property type="protein sequence ID" value="CAI8599284.1"/>
    <property type="molecule type" value="Genomic_DNA"/>
</dbReference>
<proteinExistence type="predicted"/>
<keyword evidence="3" id="KW-1185">Reference proteome</keyword>
<keyword evidence="1" id="KW-0472">Membrane</keyword>
<evidence type="ECO:0000256" key="1">
    <source>
        <dbReference type="SAM" id="Phobius"/>
    </source>
</evidence>
<dbReference type="AlphaFoldDB" id="A0AAV0ZNC1"/>
<accession>A0AAV0ZNC1</accession>